<feature type="domain" description="Calcineurin-like phosphoesterase" evidence="11">
    <location>
        <begin position="1"/>
        <end position="199"/>
    </location>
</feature>
<keyword evidence="3 10" id="KW-0997">Cell inner membrane</keyword>
<dbReference type="GO" id="GO:0008758">
    <property type="term" value="F:UDP-2,3-diacylglucosamine hydrolase activity"/>
    <property type="evidence" value="ECO:0007669"/>
    <property type="project" value="UniProtKB-UniRule"/>
</dbReference>
<evidence type="ECO:0000256" key="1">
    <source>
        <dbReference type="ARBA" id="ARBA00022475"/>
    </source>
</evidence>
<keyword evidence="9 10" id="KW-0464">Manganese</keyword>
<protein>
    <recommendedName>
        <fullName evidence="10">UDP-2,3-diacylglucosamine hydrolase</fullName>
        <ecNumber evidence="10">3.6.1.54</ecNumber>
    </recommendedName>
    <alternativeName>
        <fullName evidence="10">UDP-2,3-diacylglucosamine diphosphatase</fullName>
    </alternativeName>
</protein>
<evidence type="ECO:0000256" key="7">
    <source>
        <dbReference type="ARBA" id="ARBA00023098"/>
    </source>
</evidence>
<evidence type="ECO:0000256" key="10">
    <source>
        <dbReference type="HAMAP-Rule" id="MF_00575"/>
    </source>
</evidence>
<comment type="subcellular location">
    <subcellularLocation>
        <location evidence="10">Cell inner membrane</location>
        <topology evidence="10">Peripheral membrane protein</topology>
        <orientation evidence="10">Cytoplasmic side</orientation>
    </subcellularLocation>
</comment>
<dbReference type="GO" id="GO:0005737">
    <property type="term" value="C:cytoplasm"/>
    <property type="evidence" value="ECO:0007669"/>
    <property type="project" value="InterPro"/>
</dbReference>
<dbReference type="InterPro" id="IPR004843">
    <property type="entry name" value="Calcineurin-like_PHP"/>
</dbReference>
<evidence type="ECO:0000313" key="13">
    <source>
        <dbReference type="Proteomes" id="UP000645257"/>
    </source>
</evidence>
<evidence type="ECO:0000256" key="9">
    <source>
        <dbReference type="ARBA" id="ARBA00023211"/>
    </source>
</evidence>
<feature type="binding site" evidence="10">
    <location>
        <position position="78"/>
    </location>
    <ligand>
        <name>Mn(2+)</name>
        <dbReference type="ChEBI" id="CHEBI:29035"/>
        <label>2</label>
    </ligand>
</feature>
<sequence length="240" mass="26503">MPIHFISDLHLSDGTPDLDRLFVDTLDAWQGRIDALYILGDLFEYWIGDDDDTPALEPLLAAMKDFSRRTPLHVMHGNRDFLMGKGFEARSGARIITDPALIGQAGARFLLTHGDALCTADTAYQAFRAQSRSPAWQAAMLARPLAERRAMAEHARRMSEANKAAVGMSEISDVTADAVEALLDSHGWPTLIHGHTHRPATHRHAKDGRTAERWVIRDWHDGKGGFLKLDGGELSAHPLG</sequence>
<dbReference type="RefSeq" id="WP_189531013.1">
    <property type="nucleotide sequence ID" value="NZ_BMYX01000002.1"/>
</dbReference>
<feature type="binding site" evidence="10">
    <location>
        <position position="41"/>
    </location>
    <ligand>
        <name>Mn(2+)</name>
        <dbReference type="ChEBI" id="CHEBI:29035"/>
        <label>1</label>
    </ligand>
</feature>
<reference evidence="12" key="1">
    <citation type="journal article" date="2014" name="Int. J. Syst. Evol. Microbiol.">
        <title>Complete genome sequence of Corynebacterium casei LMG S-19264T (=DSM 44701T), isolated from a smear-ripened cheese.</title>
        <authorList>
            <consortium name="US DOE Joint Genome Institute (JGI-PGF)"/>
            <person name="Walter F."/>
            <person name="Albersmeier A."/>
            <person name="Kalinowski J."/>
            <person name="Ruckert C."/>
        </authorList>
    </citation>
    <scope>NUCLEOTIDE SEQUENCE</scope>
    <source>
        <strain evidence="12">KCTC 32182</strain>
    </source>
</reference>
<keyword evidence="5 10" id="KW-0479">Metal-binding</keyword>
<dbReference type="GO" id="GO:0019897">
    <property type="term" value="C:extrinsic component of plasma membrane"/>
    <property type="evidence" value="ECO:0007669"/>
    <property type="project" value="UniProtKB-UniRule"/>
</dbReference>
<evidence type="ECO:0000259" key="11">
    <source>
        <dbReference type="Pfam" id="PF00149"/>
    </source>
</evidence>
<evidence type="ECO:0000313" key="12">
    <source>
        <dbReference type="EMBL" id="GGY06181.1"/>
    </source>
</evidence>
<name>A0A918NYU8_9NEIS</name>
<proteinExistence type="inferred from homology"/>
<feature type="binding site" evidence="10">
    <location>
        <begin position="78"/>
        <end position="79"/>
    </location>
    <ligand>
        <name>substrate</name>
    </ligand>
</feature>
<dbReference type="EC" id="3.6.1.54" evidence="10"/>
<feature type="binding site" evidence="10">
    <location>
        <position position="113"/>
    </location>
    <ligand>
        <name>Mn(2+)</name>
        <dbReference type="ChEBI" id="CHEBI:29035"/>
        <label>2</label>
    </ligand>
</feature>
<keyword evidence="6 10" id="KW-0378">Hydrolase</keyword>
<dbReference type="EMBL" id="BMYX01000002">
    <property type="protein sequence ID" value="GGY06181.1"/>
    <property type="molecule type" value="Genomic_DNA"/>
</dbReference>
<comment type="similarity">
    <text evidence="10">Belongs to the LpxH family.</text>
</comment>
<feature type="binding site" evidence="10">
    <location>
        <position position="10"/>
    </location>
    <ligand>
        <name>Mn(2+)</name>
        <dbReference type="ChEBI" id="CHEBI:29035"/>
        <label>1</label>
    </ligand>
</feature>
<dbReference type="InterPro" id="IPR043461">
    <property type="entry name" value="LpxH-like"/>
</dbReference>
<dbReference type="PANTHER" id="PTHR34990">
    <property type="entry name" value="UDP-2,3-DIACYLGLUCOSAMINE HYDROLASE-RELATED"/>
    <property type="match status" value="1"/>
</dbReference>
<keyword evidence="1 10" id="KW-1003">Cell membrane</keyword>
<feature type="binding site" evidence="10">
    <location>
        <position position="41"/>
    </location>
    <ligand>
        <name>Mn(2+)</name>
        <dbReference type="ChEBI" id="CHEBI:29035"/>
        <label>2</label>
    </ligand>
</feature>
<dbReference type="Pfam" id="PF00149">
    <property type="entry name" value="Metallophos"/>
    <property type="match status" value="1"/>
</dbReference>
<keyword evidence="2 10" id="KW-0444">Lipid biosynthesis</keyword>
<feature type="binding site" evidence="10">
    <location>
        <position position="163"/>
    </location>
    <ligand>
        <name>substrate</name>
    </ligand>
</feature>
<comment type="caution">
    <text evidence="12">The sequence shown here is derived from an EMBL/GenBank/DDBJ whole genome shotgun (WGS) entry which is preliminary data.</text>
</comment>
<gene>
    <name evidence="10 12" type="primary">lpxH</name>
    <name evidence="12" type="ORF">GCM10011289_05790</name>
</gene>
<dbReference type="Proteomes" id="UP000645257">
    <property type="component" value="Unassembled WGS sequence"/>
</dbReference>
<dbReference type="PANTHER" id="PTHR34990:SF1">
    <property type="entry name" value="UDP-2,3-DIACYLGLUCOSAMINE HYDROLASE"/>
    <property type="match status" value="1"/>
</dbReference>
<feature type="binding site" evidence="10">
    <location>
        <position position="121"/>
    </location>
    <ligand>
        <name>substrate</name>
    </ligand>
</feature>
<dbReference type="AlphaFoldDB" id="A0A918NYU8"/>
<dbReference type="InterPro" id="IPR029052">
    <property type="entry name" value="Metallo-depent_PP-like"/>
</dbReference>
<dbReference type="SUPFAM" id="SSF56300">
    <property type="entry name" value="Metallo-dependent phosphatases"/>
    <property type="match status" value="1"/>
</dbReference>
<dbReference type="InterPro" id="IPR010138">
    <property type="entry name" value="UDP-diacylglucosamine_Hdrlase"/>
</dbReference>
<evidence type="ECO:0000256" key="5">
    <source>
        <dbReference type="ARBA" id="ARBA00022723"/>
    </source>
</evidence>
<keyword evidence="4 10" id="KW-0441">Lipid A biosynthesis</keyword>
<comment type="cofactor">
    <cofactor evidence="10">
        <name>Mn(2+)</name>
        <dbReference type="ChEBI" id="CHEBI:29035"/>
    </cofactor>
    <text evidence="10">Binds 2 Mn(2+) ions per subunit in a binuclear metal center.</text>
</comment>
<dbReference type="NCBIfam" id="NF003743">
    <property type="entry name" value="PRK05340.1"/>
    <property type="match status" value="1"/>
</dbReference>
<comment type="caution">
    <text evidence="10">Lacks conserved residue(s) required for the propagation of feature annotation.</text>
</comment>
<organism evidence="12 13">
    <name type="scientific">Paludibacterium paludis</name>
    <dbReference type="NCBI Taxonomy" id="1225769"/>
    <lineage>
        <taxon>Bacteria</taxon>
        <taxon>Pseudomonadati</taxon>
        <taxon>Pseudomonadota</taxon>
        <taxon>Betaproteobacteria</taxon>
        <taxon>Neisseriales</taxon>
        <taxon>Chromobacteriaceae</taxon>
        <taxon>Paludibacterium</taxon>
    </lineage>
</organism>
<keyword evidence="7 10" id="KW-0443">Lipid metabolism</keyword>
<dbReference type="HAMAP" id="MF_00575">
    <property type="entry name" value="LpxH"/>
    <property type="match status" value="1"/>
</dbReference>
<dbReference type="CDD" id="cd07398">
    <property type="entry name" value="MPP_YbbF-LpxH"/>
    <property type="match status" value="1"/>
</dbReference>
<feature type="binding site" evidence="10">
    <location>
        <position position="195"/>
    </location>
    <ligand>
        <name>substrate</name>
    </ligand>
</feature>
<evidence type="ECO:0000256" key="4">
    <source>
        <dbReference type="ARBA" id="ARBA00022556"/>
    </source>
</evidence>
<feature type="binding site" evidence="10">
    <location>
        <position position="195"/>
    </location>
    <ligand>
        <name>Mn(2+)</name>
        <dbReference type="ChEBI" id="CHEBI:29035"/>
        <label>2</label>
    </ligand>
</feature>
<dbReference type="Gene3D" id="3.60.21.10">
    <property type="match status" value="1"/>
</dbReference>
<evidence type="ECO:0000256" key="2">
    <source>
        <dbReference type="ARBA" id="ARBA00022516"/>
    </source>
</evidence>
<dbReference type="GO" id="GO:0030145">
    <property type="term" value="F:manganese ion binding"/>
    <property type="evidence" value="ECO:0007669"/>
    <property type="project" value="UniProtKB-UniRule"/>
</dbReference>
<feature type="binding site" evidence="10">
    <location>
        <position position="8"/>
    </location>
    <ligand>
        <name>Mn(2+)</name>
        <dbReference type="ChEBI" id="CHEBI:29035"/>
        <label>1</label>
    </ligand>
</feature>
<evidence type="ECO:0000256" key="8">
    <source>
        <dbReference type="ARBA" id="ARBA00023136"/>
    </source>
</evidence>
<dbReference type="GO" id="GO:0009245">
    <property type="term" value="P:lipid A biosynthetic process"/>
    <property type="evidence" value="ECO:0007669"/>
    <property type="project" value="UniProtKB-UniRule"/>
</dbReference>
<evidence type="ECO:0000256" key="3">
    <source>
        <dbReference type="ARBA" id="ARBA00022519"/>
    </source>
</evidence>
<comment type="function">
    <text evidence="10">Hydrolyzes the pyrophosphate bond of UDP-2,3-diacylglucosamine to yield 2,3-diacylglucosamine 1-phosphate (lipid X) and UMP by catalyzing the attack of water at the alpha-P atom. Involved in the biosynthesis of lipid A, a phosphorylated glycolipid that anchors the lipopolysaccharide to the outer membrane of the cell.</text>
</comment>
<evidence type="ECO:0000256" key="6">
    <source>
        <dbReference type="ARBA" id="ARBA00022801"/>
    </source>
</evidence>
<reference evidence="12" key="2">
    <citation type="submission" date="2020-09" db="EMBL/GenBank/DDBJ databases">
        <authorList>
            <person name="Sun Q."/>
            <person name="Kim S."/>
        </authorList>
    </citation>
    <scope>NUCLEOTIDE SEQUENCE</scope>
    <source>
        <strain evidence="12">KCTC 32182</strain>
    </source>
</reference>
<keyword evidence="13" id="KW-1185">Reference proteome</keyword>
<feature type="binding site" evidence="10">
    <location>
        <position position="197"/>
    </location>
    <ligand>
        <name>Mn(2+)</name>
        <dbReference type="ChEBI" id="CHEBI:29035"/>
        <label>1</label>
    </ligand>
</feature>
<feature type="binding site" evidence="10">
    <location>
        <position position="159"/>
    </location>
    <ligand>
        <name>substrate</name>
    </ligand>
</feature>
<comment type="catalytic activity">
    <reaction evidence="10">
        <text>UDP-2-N,3-O-bis[(3R)-3-hydroxytetradecanoyl]-alpha-D-glucosamine + H2O = 2-N,3-O-bis[(3R)-3-hydroxytetradecanoyl]-alpha-D-glucosaminyl 1-phosphate + UMP + 2 H(+)</text>
        <dbReference type="Rhea" id="RHEA:25213"/>
        <dbReference type="ChEBI" id="CHEBI:15377"/>
        <dbReference type="ChEBI" id="CHEBI:15378"/>
        <dbReference type="ChEBI" id="CHEBI:57865"/>
        <dbReference type="ChEBI" id="CHEBI:57957"/>
        <dbReference type="ChEBI" id="CHEBI:78847"/>
        <dbReference type="EC" id="3.6.1.54"/>
    </reaction>
</comment>
<accession>A0A918NYU8</accession>
<dbReference type="NCBIfam" id="TIGR01854">
    <property type="entry name" value="lipid_A_lpxH"/>
    <property type="match status" value="1"/>
</dbReference>
<keyword evidence="8 10" id="KW-0472">Membrane</keyword>
<comment type="pathway">
    <text evidence="10">Glycolipid biosynthesis; lipid IV(A) biosynthesis; lipid IV(A) from (3R)-3-hydroxytetradecanoyl-[acyl-carrier-protein] and UDP-N-acetyl-alpha-D-glucosamine: step 4/6.</text>
</comment>